<keyword evidence="1" id="KW-1133">Transmembrane helix</keyword>
<keyword evidence="1" id="KW-0812">Transmembrane</keyword>
<name>A0ABN2XV37_9ACTN</name>
<evidence type="ECO:0008006" key="4">
    <source>
        <dbReference type="Google" id="ProtNLM"/>
    </source>
</evidence>
<keyword evidence="1" id="KW-0472">Membrane</keyword>
<dbReference type="Proteomes" id="UP001500575">
    <property type="component" value="Unassembled WGS sequence"/>
</dbReference>
<reference evidence="2 3" key="1">
    <citation type="journal article" date="2019" name="Int. J. Syst. Evol. Microbiol.">
        <title>The Global Catalogue of Microorganisms (GCM) 10K type strain sequencing project: providing services to taxonomists for standard genome sequencing and annotation.</title>
        <authorList>
            <consortium name="The Broad Institute Genomics Platform"/>
            <consortium name="The Broad Institute Genome Sequencing Center for Infectious Disease"/>
            <person name="Wu L."/>
            <person name="Ma J."/>
        </authorList>
    </citation>
    <scope>NUCLEOTIDE SEQUENCE [LARGE SCALE GENOMIC DNA]</scope>
    <source>
        <strain evidence="2 3">JCM 16021</strain>
    </source>
</reference>
<protein>
    <recommendedName>
        <fullName evidence="4">DUF3068 domain-containing protein</fullName>
    </recommendedName>
</protein>
<evidence type="ECO:0000313" key="2">
    <source>
        <dbReference type="EMBL" id="GAA2117710.1"/>
    </source>
</evidence>
<evidence type="ECO:0000256" key="1">
    <source>
        <dbReference type="SAM" id="Phobius"/>
    </source>
</evidence>
<feature type="transmembrane region" description="Helical" evidence="1">
    <location>
        <begin position="263"/>
        <end position="282"/>
    </location>
</feature>
<organism evidence="2 3">
    <name type="scientific">Nocardioides bigeumensis</name>
    <dbReference type="NCBI Taxonomy" id="433657"/>
    <lineage>
        <taxon>Bacteria</taxon>
        <taxon>Bacillati</taxon>
        <taxon>Actinomycetota</taxon>
        <taxon>Actinomycetes</taxon>
        <taxon>Propionibacteriales</taxon>
        <taxon>Nocardioidaceae</taxon>
        <taxon>Nocardioides</taxon>
    </lineage>
</organism>
<dbReference type="EMBL" id="BAAAQQ010000002">
    <property type="protein sequence ID" value="GAA2117710.1"/>
    <property type="molecule type" value="Genomic_DNA"/>
</dbReference>
<gene>
    <name evidence="2" type="ORF">GCM10009843_08960</name>
</gene>
<comment type="caution">
    <text evidence="2">The sequence shown here is derived from an EMBL/GenBank/DDBJ whole genome shotgun (WGS) entry which is preliminary data.</text>
</comment>
<accession>A0ABN2XV37</accession>
<dbReference type="RefSeq" id="WP_344302433.1">
    <property type="nucleotide sequence ID" value="NZ_BAAAQQ010000002.1"/>
</dbReference>
<sequence length="292" mass="31219">MRKIVGPVLAGLGAFLLVVGVLAVAYAPGQVKRTPLGVDSTTVLEGTANRLGAGERPIFGLSITKSDDEASSDDVVVFTNIACGVFDEGQERVCADGDDENALSLSTDAFATDRVTALAVESDAVPPEFEQHEGLVNKWPFDAKQDTYPYWDGVTGQAVDAVFEREDEVLGLDVYVYRIEINNAAIEIAEGTPGTYTSMKEIYIDPRTGAIIHQTEEQQRYLDDGTQVLDLTLGFSEEQQQANVADAEDNIASLDLLTGTVPLIGFIGGSLLLLAGLVLMLTGRNSGERAKS</sequence>
<dbReference type="Pfam" id="PF11271">
    <property type="entry name" value="PorA"/>
    <property type="match status" value="1"/>
</dbReference>
<evidence type="ECO:0000313" key="3">
    <source>
        <dbReference type="Proteomes" id="UP001500575"/>
    </source>
</evidence>
<keyword evidence="3" id="KW-1185">Reference proteome</keyword>
<proteinExistence type="predicted"/>
<dbReference type="InterPro" id="IPR021424">
    <property type="entry name" value="PorA"/>
</dbReference>